<dbReference type="OrthoDB" id="9803871at2"/>
<dbReference type="PANTHER" id="PTHR22572">
    <property type="entry name" value="SUGAR-1-PHOSPHATE GUANYL TRANSFERASE"/>
    <property type="match status" value="1"/>
</dbReference>
<dbReference type="Pfam" id="PF00483">
    <property type="entry name" value="NTP_transferase"/>
    <property type="match status" value="1"/>
</dbReference>
<keyword evidence="3" id="KW-1185">Reference proteome</keyword>
<comment type="caution">
    <text evidence="2">The sequence shown here is derived from an EMBL/GenBank/DDBJ whole genome shotgun (WGS) entry which is preliminary data.</text>
</comment>
<dbReference type="Proteomes" id="UP000050501">
    <property type="component" value="Unassembled WGS sequence"/>
</dbReference>
<dbReference type="RefSeq" id="WP_062417543.1">
    <property type="nucleotide sequence ID" value="NZ_DF967974.1"/>
</dbReference>
<name>A0A0P6Y0E3_9CHLR</name>
<dbReference type="Gene3D" id="3.90.550.10">
    <property type="entry name" value="Spore Coat Polysaccharide Biosynthesis Protein SpsA, Chain A"/>
    <property type="match status" value="1"/>
</dbReference>
<protein>
    <submittedName>
        <fullName evidence="2">Nucleoside-diphosphate-sugar pyrophosphorylase</fullName>
    </submittedName>
</protein>
<dbReference type="AlphaFoldDB" id="A0A0P6Y0E3"/>
<dbReference type="STRING" id="229921.ADN01_02240"/>
<dbReference type="InterPro" id="IPR005835">
    <property type="entry name" value="NTP_transferase_dom"/>
</dbReference>
<sequence length="239" mass="26245">MKAVILAGGKGARLAPYTKILPKPLMPIGNMPILEVLLRQMQRAGVDEAVLTVGHLAHLLCAFFQDGSQWDMKISYSYEKEPLGTAGPIALVDGLDDTFLVSNGDVLTTLDLRELLAFHRAQGAAATIAMHRREVKIDLGVIETLDGGVQVSGYIEKPVIPYQVSMGIYVFEPRVRSYIPSGQYLDFPDLVLRLLAAGEKVVGFPFSGYWQDLGRPDDYAQASEDFEAMRSQFLPEADA</sequence>
<reference evidence="2 3" key="1">
    <citation type="submission" date="2015-07" db="EMBL/GenBank/DDBJ databases">
        <title>Genome sequence of Levilinea saccharolytica DSM 16555.</title>
        <authorList>
            <person name="Hemp J."/>
            <person name="Ward L.M."/>
            <person name="Pace L.A."/>
            <person name="Fischer W.W."/>
        </authorList>
    </citation>
    <scope>NUCLEOTIDE SEQUENCE [LARGE SCALE GENOMIC DNA]</scope>
    <source>
        <strain evidence="2 3">KIBI-1</strain>
    </source>
</reference>
<evidence type="ECO:0000313" key="2">
    <source>
        <dbReference type="EMBL" id="KPL90797.1"/>
    </source>
</evidence>
<evidence type="ECO:0000313" key="3">
    <source>
        <dbReference type="Proteomes" id="UP000050501"/>
    </source>
</evidence>
<feature type="domain" description="Nucleotidyl transferase" evidence="1">
    <location>
        <begin position="2"/>
        <end position="227"/>
    </location>
</feature>
<organism evidence="2 3">
    <name type="scientific">Levilinea saccharolytica</name>
    <dbReference type="NCBI Taxonomy" id="229921"/>
    <lineage>
        <taxon>Bacteria</taxon>
        <taxon>Bacillati</taxon>
        <taxon>Chloroflexota</taxon>
        <taxon>Anaerolineae</taxon>
        <taxon>Anaerolineales</taxon>
        <taxon>Anaerolineaceae</taxon>
        <taxon>Levilinea</taxon>
    </lineage>
</organism>
<gene>
    <name evidence="2" type="ORF">ADN01_02240</name>
</gene>
<evidence type="ECO:0000259" key="1">
    <source>
        <dbReference type="Pfam" id="PF00483"/>
    </source>
</evidence>
<dbReference type="InterPro" id="IPR029044">
    <property type="entry name" value="Nucleotide-diphossugar_trans"/>
</dbReference>
<proteinExistence type="predicted"/>
<dbReference type="EMBL" id="LGCM01000009">
    <property type="protein sequence ID" value="KPL90797.1"/>
    <property type="molecule type" value="Genomic_DNA"/>
</dbReference>
<dbReference type="PATRIC" id="fig|229921.5.peg.2455"/>
<dbReference type="InterPro" id="IPR050486">
    <property type="entry name" value="Mannose-1P_guanyltransferase"/>
</dbReference>
<dbReference type="SUPFAM" id="SSF53448">
    <property type="entry name" value="Nucleotide-diphospho-sugar transferases"/>
    <property type="match status" value="1"/>
</dbReference>
<accession>A0A0P6Y0E3</accession>